<reference evidence="2 3" key="1">
    <citation type="journal article" date="2007" name="Science">
        <title>The Fusarium graminearum genome reveals a link between localized polymorphism and pathogen specialization.</title>
        <authorList>
            <person name="Cuomo C.A."/>
            <person name="Gueldener U."/>
            <person name="Xu J.-R."/>
            <person name="Trail F."/>
            <person name="Turgeon B.G."/>
            <person name="Di Pietro A."/>
            <person name="Walton J.D."/>
            <person name="Ma L.-J."/>
            <person name="Baker S.E."/>
            <person name="Rep M."/>
            <person name="Adam G."/>
            <person name="Antoniw J."/>
            <person name="Baldwin T."/>
            <person name="Calvo S.E."/>
            <person name="Chang Y.-L."/>
            <person name="DeCaprio D."/>
            <person name="Gale L.R."/>
            <person name="Gnerre S."/>
            <person name="Goswami R.S."/>
            <person name="Hammond-Kosack K."/>
            <person name="Harris L.J."/>
            <person name="Hilburn K."/>
            <person name="Kennell J.C."/>
            <person name="Kroken S."/>
            <person name="Magnuson J.K."/>
            <person name="Mannhaupt G."/>
            <person name="Mauceli E.W."/>
            <person name="Mewes H.-W."/>
            <person name="Mitterbauer R."/>
            <person name="Muehlbauer G."/>
            <person name="Muensterkoetter M."/>
            <person name="Nelson D."/>
            <person name="O'Donnell K."/>
            <person name="Ouellet T."/>
            <person name="Qi W."/>
            <person name="Quesneville H."/>
            <person name="Roncero M.I.G."/>
            <person name="Seong K.-Y."/>
            <person name="Tetko I.V."/>
            <person name="Urban M."/>
            <person name="Waalwijk C."/>
            <person name="Ward T.J."/>
            <person name="Yao J."/>
            <person name="Birren B.W."/>
            <person name="Kistler H.C."/>
        </authorList>
    </citation>
    <scope>NUCLEOTIDE SEQUENCE [LARGE SCALE GENOMIC DNA]</scope>
    <source>
        <strain evidence="3">ATCC MYA-4620 / CBS 123657 / FGSC 9075 / NRRL 31084 / PH-1</strain>
        <strain evidence="2">PH-1 / ATCC MYA-4620 / FGSC 9075 / NRRL 31084</strain>
    </source>
</reference>
<reference evidence="2 3" key="2">
    <citation type="journal article" date="2010" name="Nature">
        <title>Comparative genomics reveals mobile pathogenicity chromosomes in Fusarium.</title>
        <authorList>
            <person name="Ma L.J."/>
            <person name="van der Does H.C."/>
            <person name="Borkovich K.A."/>
            <person name="Coleman J.J."/>
            <person name="Daboussi M.J."/>
            <person name="Di Pietro A."/>
            <person name="Dufresne M."/>
            <person name="Freitag M."/>
            <person name="Grabherr M."/>
            <person name="Henrissat B."/>
            <person name="Houterman P.M."/>
            <person name="Kang S."/>
            <person name="Shim W.B."/>
            <person name="Woloshuk C."/>
            <person name="Xie X."/>
            <person name="Xu J.R."/>
            <person name="Antoniw J."/>
            <person name="Baker S.E."/>
            <person name="Bluhm B.H."/>
            <person name="Breakspear A."/>
            <person name="Brown D.W."/>
            <person name="Butchko R.A."/>
            <person name="Chapman S."/>
            <person name="Coulson R."/>
            <person name="Coutinho P.M."/>
            <person name="Danchin E.G."/>
            <person name="Diener A."/>
            <person name="Gale L.R."/>
            <person name="Gardiner D.M."/>
            <person name="Goff S."/>
            <person name="Hammond-Kosack K.E."/>
            <person name="Hilburn K."/>
            <person name="Hua-Van A."/>
            <person name="Jonkers W."/>
            <person name="Kazan K."/>
            <person name="Kodira C.D."/>
            <person name="Koehrsen M."/>
            <person name="Kumar L."/>
            <person name="Lee Y.H."/>
            <person name="Li L."/>
            <person name="Manners J.M."/>
            <person name="Miranda-Saavedra D."/>
            <person name="Mukherjee M."/>
            <person name="Park G."/>
            <person name="Park J."/>
            <person name="Park S.Y."/>
            <person name="Proctor R.H."/>
            <person name="Regev A."/>
            <person name="Ruiz-Roldan M.C."/>
            <person name="Sain D."/>
            <person name="Sakthikumar S."/>
            <person name="Sykes S."/>
            <person name="Schwartz D.C."/>
            <person name="Turgeon B.G."/>
            <person name="Wapinski I."/>
            <person name="Yoder O."/>
            <person name="Young S."/>
            <person name="Zeng Q."/>
            <person name="Zhou S."/>
            <person name="Galagan J."/>
            <person name="Cuomo C.A."/>
            <person name="Kistler H.C."/>
            <person name="Rep M."/>
        </authorList>
    </citation>
    <scope>GENOME REANNOTATION</scope>
    <source>
        <strain evidence="3">ATCC MYA-4620 / CBS 123657 / FGSC 9075 / NRRL 31084 / PH-1</strain>
        <strain evidence="2">PH-1 / ATCC MYA-4620 / FGSC 9075 / NRRL 31084</strain>
    </source>
</reference>
<evidence type="ECO:0000313" key="2">
    <source>
        <dbReference type="EnsemblFungi" id="CEF87417"/>
    </source>
</evidence>
<name>A0A098E1E1_GIBZE</name>
<accession>A0A0E0SLV4</accession>
<proteinExistence type="predicted"/>
<accession>A0A098E1E1</accession>
<dbReference type="Proteomes" id="UP000070720">
    <property type="component" value="Chromosome 3"/>
</dbReference>
<dbReference type="EnsemblFungi" id="CEF87417">
    <property type="protein sequence ID" value="CEF87417"/>
    <property type="gene ID" value="FGRRES_20291"/>
</dbReference>
<organism evidence="1 3">
    <name type="scientific">Gibberella zeae (strain ATCC MYA-4620 / CBS 123657 / FGSC 9075 / NRRL 31084 / PH-1)</name>
    <name type="common">Wheat head blight fungus</name>
    <name type="synonym">Fusarium graminearum</name>
    <dbReference type="NCBI Taxonomy" id="229533"/>
    <lineage>
        <taxon>Eukaryota</taxon>
        <taxon>Fungi</taxon>
        <taxon>Dikarya</taxon>
        <taxon>Ascomycota</taxon>
        <taxon>Pezizomycotina</taxon>
        <taxon>Sordariomycetes</taxon>
        <taxon>Hypocreomycetidae</taxon>
        <taxon>Hypocreales</taxon>
        <taxon>Nectriaceae</taxon>
        <taxon>Fusarium</taxon>
    </lineage>
</organism>
<dbReference type="VEuPathDB" id="FungiDB:FGRAMPH1_01G19607"/>
<evidence type="ECO:0000313" key="1">
    <source>
        <dbReference type="EMBL" id="CEF87417.1"/>
    </source>
</evidence>
<dbReference type="AlphaFoldDB" id="A0A098E1E1"/>
<keyword evidence="3" id="KW-1185">Reference proteome</keyword>
<dbReference type="EMBL" id="HG970334">
    <property type="protein sequence ID" value="CEF87417.1"/>
    <property type="molecule type" value="Genomic_DNA"/>
</dbReference>
<reference evidence="1 3" key="3">
    <citation type="journal article" date="2015" name="BMC Genomics">
        <title>The completed genome sequence of the pathogenic ascomycete fungus Fusarium graminearum.</title>
        <authorList>
            <person name="King R."/>
            <person name="Urban M."/>
            <person name="Hammond-Kosack M.C."/>
            <person name="Hassani-Pak K."/>
            <person name="Hammond-Kosack K.E."/>
        </authorList>
    </citation>
    <scope>NUCLEOTIDE SEQUENCE [LARGE SCALE GENOMIC DNA]</scope>
    <source>
        <strain evidence="3">ATCC MYA-4620 / CBS 123657 / FGSC 9075 / NRRL 31084 / PH-1</strain>
        <strain evidence="1">PH-1</strain>
    </source>
</reference>
<evidence type="ECO:0000313" key="3">
    <source>
        <dbReference type="Proteomes" id="UP000070720"/>
    </source>
</evidence>
<sequence length="66" mass="7124">METKDLSLRASYLENKRAKLLPGPGQGPGPDKDTCIKTCWSHVEDQGNKTAAGCTLKSSAAVVHRR</sequence>
<protein>
    <submittedName>
        <fullName evidence="1">Chromosome 3, complete genome</fullName>
    </submittedName>
</protein>
<reference evidence="2" key="4">
    <citation type="submission" date="2017-01" db="UniProtKB">
        <authorList>
            <consortium name="EnsemblFungi"/>
        </authorList>
    </citation>
    <scope>IDENTIFICATION</scope>
    <source>
        <strain evidence="2">PH-1 / ATCC MYA-4620 / FGSC 9075 / NRRL 31084</strain>
    </source>
</reference>
<gene>
    <name evidence="1" type="ORF">FGRAMPH1_01T19607</name>
</gene>
<dbReference type="InParanoid" id="A0A098E1E1"/>